<evidence type="ECO:0000256" key="3">
    <source>
        <dbReference type="ARBA" id="ARBA00022741"/>
    </source>
</evidence>
<dbReference type="AlphaFoldDB" id="B1ZYK3"/>
<dbReference type="Gene3D" id="3.40.50.300">
    <property type="entry name" value="P-loop containing nucleotide triphosphate hydrolases"/>
    <property type="match status" value="1"/>
</dbReference>
<evidence type="ECO:0000256" key="2">
    <source>
        <dbReference type="ARBA" id="ARBA00022692"/>
    </source>
</evidence>
<evidence type="ECO:0000256" key="5">
    <source>
        <dbReference type="ARBA" id="ARBA00022989"/>
    </source>
</evidence>
<feature type="transmembrane region" description="Helical" evidence="7">
    <location>
        <begin position="49"/>
        <end position="66"/>
    </location>
</feature>
<evidence type="ECO:0000256" key="7">
    <source>
        <dbReference type="SAM" id="Phobius"/>
    </source>
</evidence>
<evidence type="ECO:0000256" key="6">
    <source>
        <dbReference type="ARBA" id="ARBA00023136"/>
    </source>
</evidence>
<dbReference type="PROSITE" id="PS50929">
    <property type="entry name" value="ABC_TM1F"/>
    <property type="match status" value="1"/>
</dbReference>
<dbReference type="InterPro" id="IPR003593">
    <property type="entry name" value="AAA+_ATPase"/>
</dbReference>
<evidence type="ECO:0000313" key="10">
    <source>
        <dbReference type="EMBL" id="ACB75239.1"/>
    </source>
</evidence>
<name>B1ZYK3_OPITP</name>
<keyword evidence="5 7" id="KW-1133">Transmembrane helix</keyword>
<dbReference type="SUPFAM" id="SSF90123">
    <property type="entry name" value="ABC transporter transmembrane region"/>
    <property type="match status" value="1"/>
</dbReference>
<dbReference type="Proteomes" id="UP000007013">
    <property type="component" value="Chromosome"/>
</dbReference>
<feature type="transmembrane region" description="Helical" evidence="7">
    <location>
        <begin position="268"/>
        <end position="292"/>
    </location>
</feature>
<keyword evidence="4" id="KW-0067">ATP-binding</keyword>
<keyword evidence="3" id="KW-0547">Nucleotide-binding</keyword>
<dbReference type="GO" id="GO:0015833">
    <property type="term" value="P:peptide transport"/>
    <property type="evidence" value="ECO:0007669"/>
    <property type="project" value="InterPro"/>
</dbReference>
<evidence type="ECO:0000256" key="1">
    <source>
        <dbReference type="ARBA" id="ARBA00004651"/>
    </source>
</evidence>
<dbReference type="GO" id="GO:0034040">
    <property type="term" value="F:ATPase-coupled lipid transmembrane transporter activity"/>
    <property type="evidence" value="ECO:0007669"/>
    <property type="project" value="TreeGrafter"/>
</dbReference>
<dbReference type="HOGENOM" id="CLU_023671_2_1_0"/>
<dbReference type="PANTHER" id="PTHR24221">
    <property type="entry name" value="ATP-BINDING CASSETTE SUB-FAMILY B"/>
    <property type="match status" value="1"/>
</dbReference>
<dbReference type="GO" id="GO:0016887">
    <property type="term" value="F:ATP hydrolysis activity"/>
    <property type="evidence" value="ECO:0007669"/>
    <property type="project" value="InterPro"/>
</dbReference>
<keyword evidence="11" id="KW-1185">Reference proteome</keyword>
<dbReference type="InterPro" id="IPR005898">
    <property type="entry name" value="Cyc_pep_transpt_SyrD/YojI"/>
</dbReference>
<dbReference type="RefSeq" id="WP_012374776.1">
    <property type="nucleotide sequence ID" value="NC_010571.1"/>
</dbReference>
<dbReference type="InterPro" id="IPR039421">
    <property type="entry name" value="Type_1_exporter"/>
</dbReference>
<evidence type="ECO:0000256" key="4">
    <source>
        <dbReference type="ARBA" id="ARBA00022840"/>
    </source>
</evidence>
<gene>
    <name evidence="10" type="ordered locus">Oter_1956</name>
</gene>
<dbReference type="STRING" id="452637.Oter_1956"/>
<evidence type="ECO:0000313" key="11">
    <source>
        <dbReference type="Proteomes" id="UP000007013"/>
    </source>
</evidence>
<dbReference type="InterPro" id="IPR003439">
    <property type="entry name" value="ABC_transporter-like_ATP-bd"/>
</dbReference>
<organism evidence="10 11">
    <name type="scientific">Opitutus terrae (strain DSM 11246 / JCM 15787 / PB90-1)</name>
    <dbReference type="NCBI Taxonomy" id="452637"/>
    <lineage>
        <taxon>Bacteria</taxon>
        <taxon>Pseudomonadati</taxon>
        <taxon>Verrucomicrobiota</taxon>
        <taxon>Opitutia</taxon>
        <taxon>Opitutales</taxon>
        <taxon>Opitutaceae</taxon>
        <taxon>Opitutus</taxon>
    </lineage>
</organism>
<dbReference type="SUPFAM" id="SSF52540">
    <property type="entry name" value="P-loop containing nucleoside triphosphate hydrolases"/>
    <property type="match status" value="1"/>
</dbReference>
<dbReference type="InterPro" id="IPR027417">
    <property type="entry name" value="P-loop_NTPase"/>
</dbReference>
<accession>B1ZYK3</accession>
<dbReference type="PROSITE" id="PS50893">
    <property type="entry name" value="ABC_TRANSPORTER_2"/>
    <property type="match status" value="1"/>
</dbReference>
<feature type="transmembrane region" description="Helical" evidence="7">
    <location>
        <begin position="234"/>
        <end position="256"/>
    </location>
</feature>
<dbReference type="GO" id="GO:0005524">
    <property type="term" value="F:ATP binding"/>
    <property type="evidence" value="ECO:0007669"/>
    <property type="project" value="UniProtKB-KW"/>
</dbReference>
<keyword evidence="2 7" id="KW-0812">Transmembrane</keyword>
<dbReference type="OrthoDB" id="9797709at2"/>
<dbReference type="eggNOG" id="COG4615">
    <property type="taxonomic scope" value="Bacteria"/>
</dbReference>
<feature type="transmembrane region" description="Helical" evidence="7">
    <location>
        <begin position="20"/>
        <end position="43"/>
    </location>
</feature>
<dbReference type="NCBIfam" id="TIGR01194">
    <property type="entry name" value="cyc_pep_trnsptr"/>
    <property type="match status" value="1"/>
</dbReference>
<dbReference type="InterPro" id="IPR011527">
    <property type="entry name" value="ABC1_TM_dom"/>
</dbReference>
<dbReference type="InterPro" id="IPR036640">
    <property type="entry name" value="ABC1_TM_sf"/>
</dbReference>
<comment type="subcellular location">
    <subcellularLocation>
        <location evidence="1">Cell membrane</location>
        <topology evidence="1">Multi-pass membrane protein</topology>
    </subcellularLocation>
</comment>
<dbReference type="Pfam" id="PF00664">
    <property type="entry name" value="ABC_membrane"/>
    <property type="match status" value="1"/>
</dbReference>
<dbReference type="KEGG" id="ote:Oter_1956"/>
<reference evidence="10 11" key="1">
    <citation type="journal article" date="2011" name="J. Bacteriol.">
        <title>Genome sequence of the verrucomicrobium Opitutus terrae PB90-1, an abundant inhabitant of rice paddy soil ecosystems.</title>
        <authorList>
            <person name="van Passel M.W."/>
            <person name="Kant R."/>
            <person name="Palva A."/>
            <person name="Copeland A."/>
            <person name="Lucas S."/>
            <person name="Lapidus A."/>
            <person name="Glavina del Rio T."/>
            <person name="Pitluck S."/>
            <person name="Goltsman E."/>
            <person name="Clum A."/>
            <person name="Sun H."/>
            <person name="Schmutz J."/>
            <person name="Larimer F.W."/>
            <person name="Land M.L."/>
            <person name="Hauser L."/>
            <person name="Kyrpides N."/>
            <person name="Mikhailova N."/>
            <person name="Richardson P.P."/>
            <person name="Janssen P.H."/>
            <person name="de Vos W.M."/>
            <person name="Smidt H."/>
        </authorList>
    </citation>
    <scope>NUCLEOTIDE SEQUENCE [LARGE SCALE GENOMIC DNA]</scope>
    <source>
        <strain evidence="11">DSM 11246 / JCM 15787 / PB90-1</strain>
    </source>
</reference>
<proteinExistence type="predicted"/>
<keyword evidence="6 7" id="KW-0472">Membrane</keyword>
<dbReference type="GO" id="GO:0140359">
    <property type="term" value="F:ABC-type transporter activity"/>
    <property type="evidence" value="ECO:0007669"/>
    <property type="project" value="InterPro"/>
</dbReference>
<dbReference type="SMART" id="SM00382">
    <property type="entry name" value="AAA"/>
    <property type="match status" value="1"/>
</dbReference>
<dbReference type="EMBL" id="CP001032">
    <property type="protein sequence ID" value="ACB75239.1"/>
    <property type="molecule type" value="Genomic_DNA"/>
</dbReference>
<dbReference type="Gene3D" id="1.20.1560.10">
    <property type="entry name" value="ABC transporter type 1, transmembrane domain"/>
    <property type="match status" value="1"/>
</dbReference>
<feature type="domain" description="ABC transporter" evidence="8">
    <location>
        <begin position="332"/>
        <end position="544"/>
    </location>
</feature>
<dbReference type="PANTHER" id="PTHR24221:SF654">
    <property type="entry name" value="ATP-BINDING CASSETTE SUB-FAMILY B MEMBER 6"/>
    <property type="match status" value="1"/>
</dbReference>
<evidence type="ECO:0000259" key="9">
    <source>
        <dbReference type="PROSITE" id="PS50929"/>
    </source>
</evidence>
<feature type="domain" description="ABC transmembrane type-1" evidence="9">
    <location>
        <begin position="18"/>
        <end position="293"/>
    </location>
</feature>
<dbReference type="GO" id="GO:1904680">
    <property type="term" value="F:peptide transmembrane transporter activity"/>
    <property type="evidence" value="ECO:0007669"/>
    <property type="project" value="InterPro"/>
</dbReference>
<dbReference type="GO" id="GO:0005886">
    <property type="term" value="C:plasma membrane"/>
    <property type="evidence" value="ECO:0007669"/>
    <property type="project" value="UniProtKB-SubCell"/>
</dbReference>
<evidence type="ECO:0000259" key="8">
    <source>
        <dbReference type="PROSITE" id="PS50893"/>
    </source>
</evidence>
<sequence>MEFLRFLQRESGAIGRRIALVTLLGGAVSGLMVTIILGAASAATAQGESFRYLLLFLIALVAMMTAKRYSLRHTGELTEGIVERLRLRVADKIRRAELLFFESTGPAQFTTLLTKETQTISSTVSMAINASASAVMLLVAFLFIAYLSVPAFLLTLGAMATAVIAYRWSLSTAEPQLQQTLEMEVGFFGLIEHLLDGFKELKVDARKNRDLFDNHLRPLATKVTNLKVETNNSFVTTTLITHSAFYGLLGVIIFLLPRFAQAEGSVVIKISTVILFIFGPMAEVVGVVPYIAKAAVAIRAIETMESKLDDELSHVPTVNFADDPAPLPLREIEVRDLVFSYKNPDGTPGYTVGPLNVTIPLGEVLFIQGGNGGGKSTFLKLLTGLYQPAGGALYLNGHRLQPSQYHRYRNMFSVIFTDFHLFDRLYGLQNVDEDRLNERLQEMELDAKTSYYEGRFSTLNLSTGQRKRLSLIIALLDDKPILVFDEWAADQDPIFRRHFYEVILPELKRQGKTIIAATHDDRYFSAADRVLKMEYGRFVNGAPK</sequence>
<protein>
    <submittedName>
        <fullName evidence="10">Cyclic peptide transporter</fullName>
    </submittedName>
</protein>
<feature type="transmembrane region" description="Helical" evidence="7">
    <location>
        <begin position="135"/>
        <end position="168"/>
    </location>
</feature>
<dbReference type="Pfam" id="PF00005">
    <property type="entry name" value="ABC_tran"/>
    <property type="match status" value="1"/>
</dbReference>